<proteinExistence type="predicted"/>
<evidence type="ECO:0000313" key="4">
    <source>
        <dbReference type="Proteomes" id="UP000624244"/>
    </source>
</evidence>
<feature type="compositionally biased region" description="Basic and acidic residues" evidence="2">
    <location>
        <begin position="175"/>
        <end position="187"/>
    </location>
</feature>
<name>A0A8H6E091_COCSA</name>
<dbReference type="EMBL" id="WNKQ01000001">
    <property type="protein sequence ID" value="KAF5854582.1"/>
    <property type="molecule type" value="Genomic_DNA"/>
</dbReference>
<feature type="region of interest" description="Disordered" evidence="2">
    <location>
        <begin position="175"/>
        <end position="241"/>
    </location>
</feature>
<evidence type="ECO:0000313" key="3">
    <source>
        <dbReference type="EMBL" id="KAF5854582.1"/>
    </source>
</evidence>
<reference evidence="3" key="1">
    <citation type="submission" date="2019-11" db="EMBL/GenBank/DDBJ databases">
        <title>Bipolaris sorokiniana Genome sequencing.</title>
        <authorList>
            <person name="Wang H."/>
        </authorList>
    </citation>
    <scope>NUCLEOTIDE SEQUENCE</scope>
</reference>
<accession>A0A8H6E091</accession>
<protein>
    <submittedName>
        <fullName evidence="3">Uncharacterized protein</fullName>
    </submittedName>
</protein>
<evidence type="ECO:0000256" key="1">
    <source>
        <dbReference type="SAM" id="Coils"/>
    </source>
</evidence>
<sequence length="523" mass="58264">MAEPADTECLSTKALRQIHSLMGEDALFLEHLPIDKIRGAEFEDKKQKRLTSLPQRILFGQITEGEKKGLEVWILPIKTRDENQWPGHRFNLFDRHGNLHSGITIEEAIRLTNAANAFKWLKKYGTMDSTLLRAVIRYYFMVKKVKPPSPWPVDKRFTAELLAACKVAAGISAKEARAKQKTQEREAGTALAYKRRPSPAPKQAARTMTSVDGLRAETTATPANGQKANTIKTPTSMPTGPKLNPTLPVSKAQSAPRYPVLRPSSTQLFPPSSPEDETSLFIPERRRHAATSEAFQTPTPVPHTSSAFIGQPRIEPIDEFKRAFQRKMLPKPAPMLAPTLTPIPTPSISTPSSHTMSIQQEINKPDSEKPDAPVVPAALAPATPAPVPPIATTSTILINPNIPLPLPFQPPTTPPTTKSSSSFIPAYRETLTKHSQLTALLRTTRSSLHTTRSQVQELEAKEKMLKEEIKRVEVEKKRLHDSLTPEKREVFLFGREIWEREGKRARLEEEEGEEGGEDMDLGE</sequence>
<feature type="region of interest" description="Disordered" evidence="2">
    <location>
        <begin position="502"/>
        <end position="523"/>
    </location>
</feature>
<comment type="caution">
    <text evidence="3">The sequence shown here is derived from an EMBL/GenBank/DDBJ whole genome shotgun (WGS) entry which is preliminary data.</text>
</comment>
<feature type="compositionally biased region" description="Polar residues" evidence="2">
    <location>
        <begin position="218"/>
        <end position="238"/>
    </location>
</feature>
<feature type="compositionally biased region" description="Acidic residues" evidence="2">
    <location>
        <begin position="508"/>
        <end position="523"/>
    </location>
</feature>
<dbReference type="Proteomes" id="UP000624244">
    <property type="component" value="Unassembled WGS sequence"/>
</dbReference>
<keyword evidence="1" id="KW-0175">Coiled coil</keyword>
<dbReference type="AlphaFoldDB" id="A0A8H6E091"/>
<gene>
    <name evidence="3" type="ORF">GGP41_007418</name>
</gene>
<feature type="coiled-coil region" evidence="1">
    <location>
        <begin position="448"/>
        <end position="482"/>
    </location>
</feature>
<evidence type="ECO:0000256" key="2">
    <source>
        <dbReference type="SAM" id="MobiDB-lite"/>
    </source>
</evidence>
<organism evidence="3 4">
    <name type="scientific">Cochliobolus sativus</name>
    <name type="common">Common root rot and spot blotch fungus</name>
    <name type="synonym">Bipolaris sorokiniana</name>
    <dbReference type="NCBI Taxonomy" id="45130"/>
    <lineage>
        <taxon>Eukaryota</taxon>
        <taxon>Fungi</taxon>
        <taxon>Dikarya</taxon>
        <taxon>Ascomycota</taxon>
        <taxon>Pezizomycotina</taxon>
        <taxon>Dothideomycetes</taxon>
        <taxon>Pleosporomycetidae</taxon>
        <taxon>Pleosporales</taxon>
        <taxon>Pleosporineae</taxon>
        <taxon>Pleosporaceae</taxon>
        <taxon>Bipolaris</taxon>
    </lineage>
</organism>